<reference evidence="9 10" key="1">
    <citation type="submission" date="2018-10" db="EMBL/GenBank/DDBJ databases">
        <title>Relationship between Morphology and Antimicrobial Activity in Streptomyces.</title>
        <authorList>
            <person name="Kang H.J."/>
            <person name="Kim S.B."/>
        </authorList>
    </citation>
    <scope>NUCLEOTIDE SEQUENCE [LARGE SCALE GENOMIC DNA]</scope>
    <source>
        <strain evidence="9 10">BH38</strain>
    </source>
</reference>
<dbReference type="PANTHER" id="PTHR43809:SF1">
    <property type="entry name" value="NITRITE REDUCTASE (NADH) LARGE SUBUNIT"/>
    <property type="match status" value="1"/>
</dbReference>
<dbReference type="SUPFAM" id="SSF51905">
    <property type="entry name" value="FAD/NAD(P)-binding domain"/>
    <property type="match status" value="2"/>
</dbReference>
<dbReference type="KEGG" id="shun:DWB77_00653"/>
<sequence>MTRRLVVVGHGMVGHQLVDRLTSLDTEGTWRIVVLGEERHLAYDRVSLSSYLDGKSKDDLTIAGPVLRHDARVEVRLACPAVSVDRTSRTVTTADGDDIAYDALVLACGSRPFVPPVPGHDLVGCFVYRTFDDLDAIRAAARAGRPGLVIGGGLLGLEAANALRLLGMHPHIVETAPHLMSAQLDPGAARVLHQQATELGLRLHCSTATASIEARPDGTVRAVRLSDGTVVETELVVFAAGIRPRDELAVSAGLALGERGGIAVDDRCRTRDGRVWAIGECAAVEGRCHGLVAPGYRMADNVARQLMGQDTEPFDGSDTATTLKLLGVNVASFGATRPADGQALEVVFAQGSTRYAKFFLRRDSGALLGGMVAGGTASPLALASFLGRRPPADLEQLLAPDLPFLP</sequence>
<dbReference type="Gene3D" id="3.50.50.60">
    <property type="entry name" value="FAD/NAD(P)-binding domain"/>
    <property type="match status" value="2"/>
</dbReference>
<keyword evidence="5 9" id="KW-0560">Oxidoreductase</keyword>
<keyword evidence="4" id="KW-0479">Metal-binding</keyword>
<keyword evidence="7" id="KW-0411">Iron-sulfur</keyword>
<evidence type="ECO:0000313" key="10">
    <source>
        <dbReference type="Proteomes" id="UP000271554"/>
    </source>
</evidence>
<evidence type="ECO:0000256" key="7">
    <source>
        <dbReference type="ARBA" id="ARBA00023014"/>
    </source>
</evidence>
<dbReference type="PANTHER" id="PTHR43809">
    <property type="entry name" value="NITRITE REDUCTASE (NADH) LARGE SUBUNIT"/>
    <property type="match status" value="1"/>
</dbReference>
<keyword evidence="6" id="KW-0408">Iron</keyword>
<dbReference type="GO" id="GO:0046872">
    <property type="term" value="F:metal ion binding"/>
    <property type="evidence" value="ECO:0007669"/>
    <property type="project" value="UniProtKB-KW"/>
</dbReference>
<gene>
    <name evidence="9" type="primary">nasD_2</name>
    <name evidence="9" type="ORF">DWB77_00653</name>
</gene>
<organism evidence="9 10">
    <name type="scientific">Streptomyces hundungensis</name>
    <dbReference type="NCBI Taxonomy" id="1077946"/>
    <lineage>
        <taxon>Bacteria</taxon>
        <taxon>Bacillati</taxon>
        <taxon>Actinomycetota</taxon>
        <taxon>Actinomycetes</taxon>
        <taxon>Kitasatosporales</taxon>
        <taxon>Streptomycetaceae</taxon>
        <taxon>Streptomyces</taxon>
    </lineage>
</organism>
<dbReference type="GO" id="GO:0051536">
    <property type="term" value="F:iron-sulfur cluster binding"/>
    <property type="evidence" value="ECO:0007669"/>
    <property type="project" value="UniProtKB-KW"/>
</dbReference>
<evidence type="ECO:0000259" key="8">
    <source>
        <dbReference type="Pfam" id="PF07992"/>
    </source>
</evidence>
<dbReference type="Pfam" id="PF07992">
    <property type="entry name" value="Pyr_redox_2"/>
    <property type="match status" value="1"/>
</dbReference>
<evidence type="ECO:0000256" key="6">
    <source>
        <dbReference type="ARBA" id="ARBA00023004"/>
    </source>
</evidence>
<evidence type="ECO:0000313" key="9">
    <source>
        <dbReference type="EMBL" id="AYG78545.1"/>
    </source>
</evidence>
<dbReference type="FunFam" id="3.50.50.60:FF:000033">
    <property type="entry name" value="Nitrite reductase [NAD(P)H], large subunit"/>
    <property type="match status" value="1"/>
</dbReference>
<name>A0A387H4A0_9ACTN</name>
<dbReference type="InterPro" id="IPR036188">
    <property type="entry name" value="FAD/NAD-bd_sf"/>
</dbReference>
<protein>
    <submittedName>
        <fullName evidence="9">Nitrite reductase [NAD(P)H]</fullName>
        <ecNumber evidence="9">1.7.1.4</ecNumber>
    </submittedName>
</protein>
<dbReference type="OrthoDB" id="9768666at2"/>
<dbReference type="EMBL" id="CP032698">
    <property type="protein sequence ID" value="AYG78545.1"/>
    <property type="molecule type" value="Genomic_DNA"/>
</dbReference>
<dbReference type="PRINTS" id="PR00368">
    <property type="entry name" value="FADPNR"/>
</dbReference>
<comment type="pathway">
    <text evidence="2">Nitrogen metabolism; nitrate reduction (assimilation).</text>
</comment>
<dbReference type="AlphaFoldDB" id="A0A387H4A0"/>
<keyword evidence="10" id="KW-1185">Reference proteome</keyword>
<dbReference type="RefSeq" id="WP_120719791.1">
    <property type="nucleotide sequence ID" value="NZ_CP032698.1"/>
</dbReference>
<evidence type="ECO:0000256" key="4">
    <source>
        <dbReference type="ARBA" id="ARBA00022723"/>
    </source>
</evidence>
<dbReference type="Proteomes" id="UP000271554">
    <property type="component" value="Chromosome"/>
</dbReference>
<accession>A0A387H4A0</accession>
<dbReference type="GO" id="GO:0008942">
    <property type="term" value="F:nitrite reductase [NAD(P)H] activity"/>
    <property type="evidence" value="ECO:0007669"/>
    <property type="project" value="UniProtKB-EC"/>
</dbReference>
<keyword evidence="3" id="KW-0349">Heme</keyword>
<comment type="cofactor">
    <cofactor evidence="1">
        <name>siroheme</name>
        <dbReference type="ChEBI" id="CHEBI:60052"/>
    </cofactor>
</comment>
<feature type="domain" description="FAD/NAD(P)-binding" evidence="8">
    <location>
        <begin position="4"/>
        <end position="285"/>
    </location>
</feature>
<dbReference type="PRINTS" id="PR00411">
    <property type="entry name" value="PNDRDTASEI"/>
</dbReference>
<proteinExistence type="predicted"/>
<evidence type="ECO:0000256" key="5">
    <source>
        <dbReference type="ARBA" id="ARBA00023002"/>
    </source>
</evidence>
<dbReference type="InterPro" id="IPR023753">
    <property type="entry name" value="FAD/NAD-binding_dom"/>
</dbReference>
<evidence type="ECO:0000256" key="1">
    <source>
        <dbReference type="ARBA" id="ARBA00001929"/>
    </source>
</evidence>
<dbReference type="EC" id="1.7.1.4" evidence="9"/>
<evidence type="ECO:0000256" key="2">
    <source>
        <dbReference type="ARBA" id="ARBA00005096"/>
    </source>
</evidence>
<dbReference type="InterPro" id="IPR052034">
    <property type="entry name" value="NasD-like"/>
</dbReference>
<evidence type="ECO:0000256" key="3">
    <source>
        <dbReference type="ARBA" id="ARBA00022617"/>
    </source>
</evidence>